<dbReference type="RefSeq" id="WP_221047756.1">
    <property type="nucleotide sequence ID" value="NZ_AP019782.1"/>
</dbReference>
<dbReference type="Proteomes" id="UP000824988">
    <property type="component" value="Chromosome"/>
</dbReference>
<keyword evidence="2" id="KW-1185">Reference proteome</keyword>
<proteinExistence type="predicted"/>
<accession>A0A8D5AP74</accession>
<reference evidence="1" key="1">
    <citation type="submission" date="2019-06" db="EMBL/GenBank/DDBJ databases">
        <title>Complete genome sequence of Methylogaea oryzae strain JCM16910.</title>
        <authorList>
            <person name="Asakawa S."/>
        </authorList>
    </citation>
    <scope>NUCLEOTIDE SEQUENCE</scope>
    <source>
        <strain evidence="1">E10</strain>
    </source>
</reference>
<evidence type="ECO:0000313" key="2">
    <source>
        <dbReference type="Proteomes" id="UP000824988"/>
    </source>
</evidence>
<dbReference type="AlphaFoldDB" id="A0A8D5AP74"/>
<dbReference type="EMBL" id="AP019782">
    <property type="protein sequence ID" value="BBL72780.1"/>
    <property type="molecule type" value="Genomic_DNA"/>
</dbReference>
<organism evidence="1 2">
    <name type="scientific">Methylogaea oryzae</name>
    <dbReference type="NCBI Taxonomy" id="1295382"/>
    <lineage>
        <taxon>Bacteria</taxon>
        <taxon>Pseudomonadati</taxon>
        <taxon>Pseudomonadota</taxon>
        <taxon>Gammaproteobacteria</taxon>
        <taxon>Methylococcales</taxon>
        <taxon>Methylococcaceae</taxon>
        <taxon>Methylogaea</taxon>
    </lineage>
</organism>
<evidence type="ECO:0000313" key="1">
    <source>
        <dbReference type="EMBL" id="BBL72780.1"/>
    </source>
</evidence>
<dbReference type="KEGG" id="moz:MoryE10_33860"/>
<protein>
    <submittedName>
        <fullName evidence="1">Uncharacterized protein</fullName>
    </submittedName>
</protein>
<name>A0A8D5AP74_9GAMM</name>
<sequence length="86" mass="9158">MVASGTSDSLASSNHSLSFELNATIGLGIAMTLDGQTTTQQQLFKQSPGVPIQALQIFNVQNIRLQQPKYPLLGNLHSQGAGIARH</sequence>
<gene>
    <name evidence="1" type="ORF">MoryE10_33860</name>
</gene>